<feature type="region of interest" description="Disordered" evidence="2">
    <location>
        <begin position="195"/>
        <end position="216"/>
    </location>
</feature>
<feature type="compositionally biased region" description="Low complexity" evidence="2">
    <location>
        <begin position="25"/>
        <end position="34"/>
    </location>
</feature>
<feature type="region of interest" description="Disordered" evidence="2">
    <location>
        <begin position="25"/>
        <end position="61"/>
    </location>
</feature>
<feature type="signal peptide" evidence="3">
    <location>
        <begin position="1"/>
        <end position="18"/>
    </location>
</feature>
<reference evidence="4" key="1">
    <citation type="journal article" date="2021" name="PeerJ">
        <title>Extensive microbial diversity within the chicken gut microbiome revealed by metagenomics and culture.</title>
        <authorList>
            <person name="Gilroy R."/>
            <person name="Ravi A."/>
            <person name="Getino M."/>
            <person name="Pursley I."/>
            <person name="Horton D.L."/>
            <person name="Alikhan N.F."/>
            <person name="Baker D."/>
            <person name="Gharbi K."/>
            <person name="Hall N."/>
            <person name="Watson M."/>
            <person name="Adriaenssens E.M."/>
            <person name="Foster-Nyarko E."/>
            <person name="Jarju S."/>
            <person name="Secka A."/>
            <person name="Antonio M."/>
            <person name="Oren A."/>
            <person name="Chaudhuri R.R."/>
            <person name="La Ragione R."/>
            <person name="Hildebrand F."/>
            <person name="Pallen M.J."/>
        </authorList>
    </citation>
    <scope>NUCLEOTIDE SEQUENCE</scope>
    <source>
        <strain evidence="4">CHK198-12963</strain>
    </source>
</reference>
<gene>
    <name evidence="4" type="ORF">H9931_03010</name>
</gene>
<evidence type="ECO:0008006" key="6">
    <source>
        <dbReference type="Google" id="ProtNLM"/>
    </source>
</evidence>
<dbReference type="PROSITE" id="PS51257">
    <property type="entry name" value="PROKAR_LIPOPROTEIN"/>
    <property type="match status" value="1"/>
</dbReference>
<sequence>MRKFFTAAVASAVMLSLAACGGQESTAVSETTETAAEESGQEAESETQTESAEETEAEDEDLISFENVTLVDNDILTIELVNFYAEDVNWSEGEQNEKSITIKATNKTDHEFFLNPDGFYLDGEELYVSMQDGSINPAPGKSANYSFRVARDTKPEHTALESLDELYGLEGDFSGVEELESGNVSLEVSFSIPEALGNTQGTGEGGQTEAAGTPESVEESTEAAALPIAIGDTISTDEYEFTLTGVALSYEVLPSDTSSAYMSYPAESGKVYVDVAANVKNIMQRDIRIEELYTASVLYDGQYPYSGFTVVDTGNNFDWVGSYVAATPLETCKTHSLVECPVEVDTSGKSILVTLQLGDEAYEYVLR</sequence>
<evidence type="ECO:0000313" key="5">
    <source>
        <dbReference type="Proteomes" id="UP000823863"/>
    </source>
</evidence>
<protein>
    <recommendedName>
        <fullName evidence="6">DUF4352 domain-containing protein</fullName>
    </recommendedName>
</protein>
<keyword evidence="1 3" id="KW-0732">Signal</keyword>
<organism evidence="4 5">
    <name type="scientific">Candidatus Enterocloster excrementigallinarum</name>
    <dbReference type="NCBI Taxonomy" id="2838558"/>
    <lineage>
        <taxon>Bacteria</taxon>
        <taxon>Bacillati</taxon>
        <taxon>Bacillota</taxon>
        <taxon>Clostridia</taxon>
        <taxon>Lachnospirales</taxon>
        <taxon>Lachnospiraceae</taxon>
        <taxon>Enterocloster</taxon>
    </lineage>
</organism>
<accession>A0A9D2TD95</accession>
<name>A0A9D2TD95_9FIRM</name>
<dbReference type="EMBL" id="DWWB01000013">
    <property type="protein sequence ID" value="HJC65679.1"/>
    <property type="molecule type" value="Genomic_DNA"/>
</dbReference>
<evidence type="ECO:0000256" key="2">
    <source>
        <dbReference type="SAM" id="MobiDB-lite"/>
    </source>
</evidence>
<reference evidence="4" key="2">
    <citation type="submission" date="2021-04" db="EMBL/GenBank/DDBJ databases">
        <authorList>
            <person name="Gilroy R."/>
        </authorList>
    </citation>
    <scope>NUCLEOTIDE SEQUENCE</scope>
    <source>
        <strain evidence="4">CHK198-12963</strain>
    </source>
</reference>
<evidence type="ECO:0000256" key="3">
    <source>
        <dbReference type="SAM" id="SignalP"/>
    </source>
</evidence>
<evidence type="ECO:0000313" key="4">
    <source>
        <dbReference type="EMBL" id="HJC65679.1"/>
    </source>
</evidence>
<feature type="compositionally biased region" description="Acidic residues" evidence="2">
    <location>
        <begin position="35"/>
        <end position="61"/>
    </location>
</feature>
<comment type="caution">
    <text evidence="4">The sequence shown here is derived from an EMBL/GenBank/DDBJ whole genome shotgun (WGS) entry which is preliminary data.</text>
</comment>
<dbReference type="Proteomes" id="UP000823863">
    <property type="component" value="Unassembled WGS sequence"/>
</dbReference>
<dbReference type="AlphaFoldDB" id="A0A9D2TD95"/>
<dbReference type="Gene3D" id="2.60.40.1240">
    <property type="match status" value="1"/>
</dbReference>
<evidence type="ECO:0000256" key="1">
    <source>
        <dbReference type="ARBA" id="ARBA00022729"/>
    </source>
</evidence>
<proteinExistence type="predicted"/>
<feature type="chain" id="PRO_5038800598" description="DUF4352 domain-containing protein" evidence="3">
    <location>
        <begin position="19"/>
        <end position="367"/>
    </location>
</feature>
<dbReference type="InterPro" id="IPR029050">
    <property type="entry name" value="Immunoprotect_excell_Ig-like"/>
</dbReference>